<keyword evidence="2 6" id="KW-0812">Transmembrane</keyword>
<dbReference type="InterPro" id="IPR002293">
    <property type="entry name" value="AA/rel_permease1"/>
</dbReference>
<feature type="region of interest" description="Disordered" evidence="5">
    <location>
        <begin position="1"/>
        <end position="29"/>
    </location>
</feature>
<dbReference type="AlphaFoldDB" id="A0A3S4AVL7"/>
<dbReference type="GO" id="GO:0015179">
    <property type="term" value="F:L-amino acid transmembrane transporter activity"/>
    <property type="evidence" value="ECO:0007669"/>
    <property type="project" value="TreeGrafter"/>
</dbReference>
<evidence type="ECO:0000256" key="4">
    <source>
        <dbReference type="ARBA" id="ARBA00023136"/>
    </source>
</evidence>
<evidence type="ECO:0000256" key="1">
    <source>
        <dbReference type="ARBA" id="ARBA00004141"/>
    </source>
</evidence>
<feature type="compositionally biased region" description="Basic and acidic residues" evidence="5">
    <location>
        <begin position="16"/>
        <end position="27"/>
    </location>
</feature>
<keyword evidence="3 6" id="KW-1133">Transmembrane helix</keyword>
<reference evidence="7 8" key="1">
    <citation type="submission" date="2018-04" db="EMBL/GenBank/DDBJ databases">
        <authorList>
            <person name="Huttner S."/>
            <person name="Dainat J."/>
        </authorList>
    </citation>
    <scope>NUCLEOTIDE SEQUENCE [LARGE SCALE GENOMIC DNA]</scope>
</reference>
<dbReference type="Gene3D" id="1.20.1740.10">
    <property type="entry name" value="Amino acid/polyamine transporter I"/>
    <property type="match status" value="1"/>
</dbReference>
<name>A0A3S4AVL7_9PEZI</name>
<sequence length="540" mass="58708">MAVFDKNAADGGAPKEVGHNMQDKTAEPDDAEVGDIKEVNKYAYDDSRKLGITGAVFLILNKMIGTGIFSTPSSIFAATGSVGVSLMLWVIGGFLTFCGLSVWIEFGLAIPRSGGEKNYLEHIYRRPRYLATCVLAAQMILLGFSSGNSLAFGRYILYAAGNELEDTYKGRAIGVACVTFAVALHAVLPKWGIRLINVLGVFKVAVLVFIVFSGFAALAGRRLVPDPHNFDNGFAIESGVGYGGGGAYEYSNALLNIVYSYKGWENANYVLGEIRNPRRTLAIAAPLAVGLVTVLYVLANVAYFAAIPKSDLATSDVIVAGLFFRNVFGDSAGARSLPAFVALSNLGNVLAVSFAHARLNQELGKEGLLPLSRLWGSNKPFNTPAAALFLHWLVTIIVLLAPPPGPAYNFIVNLYTYPGAWINSFVAAGLIYLQYGNRGEPWQPGWRTWLPVTVIFLLCNAFLAVVPFIPPSNSDFWADGYPYYVFPVVGVGVLLLGAFYWTLWTKFWPAVRGHRIVAERVVDEDGVEVIRYRKVKTRVA</sequence>
<dbReference type="FunFam" id="1.20.1740.10:FF:000025">
    <property type="entry name" value="High-affinity methionine permease"/>
    <property type="match status" value="1"/>
</dbReference>
<dbReference type="PIRSF" id="PIRSF006060">
    <property type="entry name" value="AA_transporter"/>
    <property type="match status" value="1"/>
</dbReference>
<keyword evidence="4 6" id="KW-0472">Membrane</keyword>
<feature type="transmembrane region" description="Helical" evidence="6">
    <location>
        <begin position="129"/>
        <end position="152"/>
    </location>
</feature>
<organism evidence="7 8">
    <name type="scientific">Thermothielavioides terrestris</name>
    <dbReference type="NCBI Taxonomy" id="2587410"/>
    <lineage>
        <taxon>Eukaryota</taxon>
        <taxon>Fungi</taxon>
        <taxon>Dikarya</taxon>
        <taxon>Ascomycota</taxon>
        <taxon>Pezizomycotina</taxon>
        <taxon>Sordariomycetes</taxon>
        <taxon>Sordariomycetidae</taxon>
        <taxon>Sordariales</taxon>
        <taxon>Chaetomiaceae</taxon>
        <taxon>Thermothielavioides</taxon>
    </lineage>
</organism>
<accession>A0A3S4AVL7</accession>
<dbReference type="EMBL" id="OUUZ01000011">
    <property type="protein sequence ID" value="SPQ24034.1"/>
    <property type="molecule type" value="Genomic_DNA"/>
</dbReference>
<proteinExistence type="predicted"/>
<feature type="transmembrane region" description="Helical" evidence="6">
    <location>
        <begin position="481"/>
        <end position="503"/>
    </location>
</feature>
<dbReference type="PANTHER" id="PTHR11785:SF382">
    <property type="entry name" value="LOW-AFFINITY METHIONINE PERMEASE"/>
    <property type="match status" value="1"/>
</dbReference>
<evidence type="ECO:0000256" key="2">
    <source>
        <dbReference type="ARBA" id="ARBA00022692"/>
    </source>
</evidence>
<dbReference type="PANTHER" id="PTHR11785">
    <property type="entry name" value="AMINO ACID TRANSPORTER"/>
    <property type="match status" value="1"/>
</dbReference>
<feature type="transmembrane region" description="Helical" evidence="6">
    <location>
        <begin position="172"/>
        <end position="188"/>
    </location>
</feature>
<dbReference type="Pfam" id="PF13520">
    <property type="entry name" value="AA_permease_2"/>
    <property type="match status" value="1"/>
</dbReference>
<evidence type="ECO:0000256" key="3">
    <source>
        <dbReference type="ARBA" id="ARBA00022989"/>
    </source>
</evidence>
<feature type="transmembrane region" description="Helical" evidence="6">
    <location>
        <begin position="448"/>
        <end position="469"/>
    </location>
</feature>
<evidence type="ECO:0000256" key="6">
    <source>
        <dbReference type="SAM" id="Phobius"/>
    </source>
</evidence>
<feature type="transmembrane region" description="Helical" evidence="6">
    <location>
        <begin position="414"/>
        <end position="436"/>
    </location>
</feature>
<comment type="subcellular location">
    <subcellularLocation>
        <location evidence="1">Membrane</location>
        <topology evidence="1">Multi-pass membrane protein</topology>
    </subcellularLocation>
</comment>
<evidence type="ECO:0000313" key="7">
    <source>
        <dbReference type="EMBL" id="SPQ24034.1"/>
    </source>
</evidence>
<dbReference type="GO" id="GO:0016020">
    <property type="term" value="C:membrane"/>
    <property type="evidence" value="ECO:0007669"/>
    <property type="project" value="UniProtKB-SubCell"/>
</dbReference>
<evidence type="ECO:0000313" key="8">
    <source>
        <dbReference type="Proteomes" id="UP000289323"/>
    </source>
</evidence>
<dbReference type="Proteomes" id="UP000289323">
    <property type="component" value="Unassembled WGS sequence"/>
</dbReference>
<feature type="transmembrane region" description="Helical" evidence="6">
    <location>
        <begin position="50"/>
        <end position="69"/>
    </location>
</feature>
<evidence type="ECO:0000256" key="5">
    <source>
        <dbReference type="SAM" id="MobiDB-lite"/>
    </source>
</evidence>
<feature type="transmembrane region" description="Helical" evidence="6">
    <location>
        <begin position="281"/>
        <end position="305"/>
    </location>
</feature>
<feature type="transmembrane region" description="Helical" evidence="6">
    <location>
        <begin position="195"/>
        <end position="219"/>
    </location>
</feature>
<feature type="transmembrane region" description="Helical" evidence="6">
    <location>
        <begin position="381"/>
        <end position="402"/>
    </location>
</feature>
<protein>
    <submittedName>
        <fullName evidence="7">2ce0aa47-ab8f-4897-b6e6-fca7758b53b8</fullName>
    </submittedName>
</protein>
<feature type="transmembrane region" description="Helical" evidence="6">
    <location>
        <begin position="75"/>
        <end position="108"/>
    </location>
</feature>
<gene>
    <name evidence="7" type="ORF">TT172_LOCUS6453</name>
</gene>
<dbReference type="InterPro" id="IPR050598">
    <property type="entry name" value="AminoAcid_Transporter"/>
</dbReference>